<dbReference type="EMBL" id="KN838771">
    <property type="protein sequence ID" value="KIJ94999.1"/>
    <property type="molecule type" value="Genomic_DNA"/>
</dbReference>
<evidence type="ECO:0000313" key="2">
    <source>
        <dbReference type="EMBL" id="KIJ94999.1"/>
    </source>
</evidence>
<dbReference type="HOGENOM" id="CLU_2922959_0_0_1"/>
<proteinExistence type="predicted"/>
<feature type="chain" id="PRO_5002205395" evidence="1">
    <location>
        <begin position="25"/>
        <end position="61"/>
    </location>
</feature>
<evidence type="ECO:0000256" key="1">
    <source>
        <dbReference type="SAM" id="SignalP"/>
    </source>
</evidence>
<dbReference type="AlphaFoldDB" id="A0A0C9WJN4"/>
<reference evidence="2 3" key="1">
    <citation type="submission" date="2014-04" db="EMBL/GenBank/DDBJ databases">
        <authorList>
            <consortium name="DOE Joint Genome Institute"/>
            <person name="Kuo A."/>
            <person name="Kohler A."/>
            <person name="Nagy L.G."/>
            <person name="Floudas D."/>
            <person name="Copeland A."/>
            <person name="Barry K.W."/>
            <person name="Cichocki N."/>
            <person name="Veneault-Fourrey C."/>
            <person name="LaButti K."/>
            <person name="Lindquist E.A."/>
            <person name="Lipzen A."/>
            <person name="Lundell T."/>
            <person name="Morin E."/>
            <person name="Murat C."/>
            <person name="Sun H."/>
            <person name="Tunlid A."/>
            <person name="Henrissat B."/>
            <person name="Grigoriev I.V."/>
            <person name="Hibbett D.S."/>
            <person name="Martin F."/>
            <person name="Nordberg H.P."/>
            <person name="Cantor M.N."/>
            <person name="Hua S.X."/>
        </authorList>
    </citation>
    <scope>NUCLEOTIDE SEQUENCE [LARGE SCALE GENOMIC DNA]</scope>
    <source>
        <strain evidence="2 3">LaAM-08-1</strain>
    </source>
</reference>
<organism evidence="2 3">
    <name type="scientific">Laccaria amethystina LaAM-08-1</name>
    <dbReference type="NCBI Taxonomy" id="1095629"/>
    <lineage>
        <taxon>Eukaryota</taxon>
        <taxon>Fungi</taxon>
        <taxon>Dikarya</taxon>
        <taxon>Basidiomycota</taxon>
        <taxon>Agaricomycotina</taxon>
        <taxon>Agaricomycetes</taxon>
        <taxon>Agaricomycetidae</taxon>
        <taxon>Agaricales</taxon>
        <taxon>Agaricineae</taxon>
        <taxon>Hydnangiaceae</taxon>
        <taxon>Laccaria</taxon>
    </lineage>
</organism>
<name>A0A0C9WJN4_9AGAR</name>
<gene>
    <name evidence="2" type="ORF">K443DRAFT_109539</name>
</gene>
<dbReference type="OrthoDB" id="3083435at2759"/>
<protein>
    <submittedName>
        <fullName evidence="2">Uncharacterized protein</fullName>
    </submittedName>
</protein>
<keyword evidence="3" id="KW-1185">Reference proteome</keyword>
<evidence type="ECO:0000313" key="3">
    <source>
        <dbReference type="Proteomes" id="UP000054477"/>
    </source>
</evidence>
<accession>A0A0C9WJN4</accession>
<feature type="signal peptide" evidence="1">
    <location>
        <begin position="1"/>
        <end position="24"/>
    </location>
</feature>
<keyword evidence="1" id="KW-0732">Signal</keyword>
<reference evidence="3" key="2">
    <citation type="submission" date="2015-01" db="EMBL/GenBank/DDBJ databases">
        <title>Evolutionary Origins and Diversification of the Mycorrhizal Mutualists.</title>
        <authorList>
            <consortium name="DOE Joint Genome Institute"/>
            <consortium name="Mycorrhizal Genomics Consortium"/>
            <person name="Kohler A."/>
            <person name="Kuo A."/>
            <person name="Nagy L.G."/>
            <person name="Floudas D."/>
            <person name="Copeland A."/>
            <person name="Barry K.W."/>
            <person name="Cichocki N."/>
            <person name="Veneault-Fourrey C."/>
            <person name="LaButti K."/>
            <person name="Lindquist E.A."/>
            <person name="Lipzen A."/>
            <person name="Lundell T."/>
            <person name="Morin E."/>
            <person name="Murat C."/>
            <person name="Riley R."/>
            <person name="Ohm R."/>
            <person name="Sun H."/>
            <person name="Tunlid A."/>
            <person name="Henrissat B."/>
            <person name="Grigoriev I.V."/>
            <person name="Hibbett D.S."/>
            <person name="Martin F."/>
        </authorList>
    </citation>
    <scope>NUCLEOTIDE SEQUENCE [LARGE SCALE GENOMIC DNA]</scope>
    <source>
        <strain evidence="3">LaAM-08-1</strain>
    </source>
</reference>
<sequence length="61" mass="6908">MINGGMYLGTFCLINLDIFSTCWSLESSVLDFVIQCIWKMFLPIEATPKSITKTPLDFISN</sequence>
<dbReference type="Proteomes" id="UP000054477">
    <property type="component" value="Unassembled WGS sequence"/>
</dbReference>